<gene>
    <name evidence="10" type="ORF">L9F63_012998</name>
</gene>
<evidence type="ECO:0000256" key="2">
    <source>
        <dbReference type="ARBA" id="ARBA00022448"/>
    </source>
</evidence>
<keyword evidence="7 8" id="KW-0472">Membrane</keyword>
<dbReference type="SUPFAM" id="SSF103473">
    <property type="entry name" value="MFS general substrate transporter"/>
    <property type="match status" value="1"/>
</dbReference>
<sequence>NIAVLANRSVIAWSSAAHPYLETNNTITGEPITDEQEAWLGSCIYLVAAATSPLYSYINQNIGRKAAGYLTVLPLAIGWLLIAYAQSVTYLFAGRIIQGFSFGGVNVFQSMYISEMSEDSIRGALGAMRGISTELGSLTMYIIGPFLGITETALVSLVFPLAFLFLFFWLPESPMFLLGKGRSQKALDAYIWFRRGDTENAHEEFRKLDVVIQAQPEKMTIRQIMSSQDTRNAMVIALVLNVVMRLCGYLVVFGYISKLFEISGSSISRDADPMIVGFLTLCATIVATFVTDTLGRRMLLLITLITQSFALGILGIFIYLKDLGFDLSGLGVIPLICLSVFCICVIPGIGSTTFIVISEIFRPEARGIATAVSCSFSWILAYISTQYHHNLEDVLGLYGCYWVYGTVSLLGALYIYLKVPETKNRSLESILEELNGNVPIRRKSIFKFKGRKSKQSKHDEFEMENVVEPVSITPLSQK</sequence>
<comment type="caution">
    <text evidence="10">The sequence shown here is derived from an EMBL/GenBank/DDBJ whole genome shotgun (WGS) entry which is preliminary data.</text>
</comment>
<comment type="subcellular location">
    <subcellularLocation>
        <location evidence="1">Cell membrane</location>
        <topology evidence="1">Multi-pass membrane protein</topology>
    </subcellularLocation>
</comment>
<reference evidence="10" key="1">
    <citation type="journal article" date="2023" name="IScience">
        <title>Live-bearing cockroach genome reveals convergent evolutionary mechanisms linked to viviparity in insects and beyond.</title>
        <authorList>
            <person name="Fouks B."/>
            <person name="Harrison M.C."/>
            <person name="Mikhailova A.A."/>
            <person name="Marchal E."/>
            <person name="English S."/>
            <person name="Carruthers M."/>
            <person name="Jennings E.C."/>
            <person name="Chiamaka E.L."/>
            <person name="Frigard R.A."/>
            <person name="Pippel M."/>
            <person name="Attardo G.M."/>
            <person name="Benoit J.B."/>
            <person name="Bornberg-Bauer E."/>
            <person name="Tobe S.S."/>
        </authorList>
    </citation>
    <scope>NUCLEOTIDE SEQUENCE</scope>
    <source>
        <strain evidence="10">Stay&amp;Tobe</strain>
    </source>
</reference>
<dbReference type="AlphaFoldDB" id="A0AAD8EMZ6"/>
<feature type="transmembrane region" description="Helical" evidence="8">
    <location>
        <begin position="365"/>
        <end position="383"/>
    </location>
</feature>
<feature type="transmembrane region" description="Helical" evidence="8">
    <location>
        <begin position="153"/>
        <end position="170"/>
    </location>
</feature>
<evidence type="ECO:0000256" key="8">
    <source>
        <dbReference type="SAM" id="Phobius"/>
    </source>
</evidence>
<dbReference type="PANTHER" id="PTHR48021">
    <property type="match status" value="1"/>
</dbReference>
<keyword evidence="3" id="KW-1003">Cell membrane</keyword>
<keyword evidence="2" id="KW-0813">Transport</keyword>
<dbReference type="Gene3D" id="1.20.1250.20">
    <property type="entry name" value="MFS general substrate transporter like domains"/>
    <property type="match status" value="1"/>
</dbReference>
<organism evidence="10 11">
    <name type="scientific">Diploptera punctata</name>
    <name type="common">Pacific beetle cockroach</name>
    <dbReference type="NCBI Taxonomy" id="6984"/>
    <lineage>
        <taxon>Eukaryota</taxon>
        <taxon>Metazoa</taxon>
        <taxon>Ecdysozoa</taxon>
        <taxon>Arthropoda</taxon>
        <taxon>Hexapoda</taxon>
        <taxon>Insecta</taxon>
        <taxon>Pterygota</taxon>
        <taxon>Neoptera</taxon>
        <taxon>Polyneoptera</taxon>
        <taxon>Dictyoptera</taxon>
        <taxon>Blattodea</taxon>
        <taxon>Blaberoidea</taxon>
        <taxon>Blaberidae</taxon>
        <taxon>Diplopterinae</taxon>
        <taxon>Diploptera</taxon>
    </lineage>
</organism>
<dbReference type="GO" id="GO:0005886">
    <property type="term" value="C:plasma membrane"/>
    <property type="evidence" value="ECO:0007669"/>
    <property type="project" value="UniProtKB-SubCell"/>
</dbReference>
<dbReference type="InterPro" id="IPR005828">
    <property type="entry name" value="MFS_sugar_transport-like"/>
</dbReference>
<feature type="transmembrane region" description="Helical" evidence="8">
    <location>
        <begin position="395"/>
        <end position="417"/>
    </location>
</feature>
<evidence type="ECO:0000256" key="4">
    <source>
        <dbReference type="ARBA" id="ARBA00022597"/>
    </source>
</evidence>
<evidence type="ECO:0000256" key="7">
    <source>
        <dbReference type="ARBA" id="ARBA00023136"/>
    </source>
</evidence>
<evidence type="ECO:0000313" key="10">
    <source>
        <dbReference type="EMBL" id="KAJ9595814.1"/>
    </source>
</evidence>
<feature type="transmembrane region" description="Helical" evidence="8">
    <location>
        <begin position="273"/>
        <end position="291"/>
    </location>
</feature>
<feature type="transmembrane region" description="Helical" evidence="8">
    <location>
        <begin position="67"/>
        <end position="86"/>
    </location>
</feature>
<feature type="transmembrane region" description="Helical" evidence="8">
    <location>
        <begin position="232"/>
        <end position="253"/>
    </location>
</feature>
<evidence type="ECO:0000256" key="5">
    <source>
        <dbReference type="ARBA" id="ARBA00022692"/>
    </source>
</evidence>
<dbReference type="EMBL" id="JASPKZ010002312">
    <property type="protein sequence ID" value="KAJ9595814.1"/>
    <property type="molecule type" value="Genomic_DNA"/>
</dbReference>
<dbReference type="InterPro" id="IPR020846">
    <property type="entry name" value="MFS_dom"/>
</dbReference>
<accession>A0AAD8EMZ6</accession>
<dbReference type="Pfam" id="PF00083">
    <property type="entry name" value="Sugar_tr"/>
    <property type="match status" value="1"/>
</dbReference>
<feature type="transmembrane region" description="Helical" evidence="8">
    <location>
        <begin position="298"/>
        <end position="320"/>
    </location>
</feature>
<proteinExistence type="predicted"/>
<evidence type="ECO:0000259" key="9">
    <source>
        <dbReference type="PROSITE" id="PS50850"/>
    </source>
</evidence>
<dbReference type="GO" id="GO:0022857">
    <property type="term" value="F:transmembrane transporter activity"/>
    <property type="evidence" value="ECO:0007669"/>
    <property type="project" value="InterPro"/>
</dbReference>
<dbReference type="InterPro" id="IPR036259">
    <property type="entry name" value="MFS_trans_sf"/>
</dbReference>
<evidence type="ECO:0000256" key="1">
    <source>
        <dbReference type="ARBA" id="ARBA00004651"/>
    </source>
</evidence>
<dbReference type="PROSITE" id="PS50850">
    <property type="entry name" value="MFS"/>
    <property type="match status" value="1"/>
</dbReference>
<keyword evidence="6 8" id="KW-1133">Transmembrane helix</keyword>
<keyword evidence="4" id="KW-0762">Sugar transport</keyword>
<name>A0AAD8EMZ6_DIPPU</name>
<keyword evidence="11" id="KW-1185">Reference proteome</keyword>
<keyword evidence="5 8" id="KW-0812">Transmembrane</keyword>
<dbReference type="FunFam" id="1.20.1250.20:FF:000218">
    <property type="entry name" value="facilitated trehalose transporter Tret1"/>
    <property type="match status" value="1"/>
</dbReference>
<reference evidence="10" key="2">
    <citation type="submission" date="2023-05" db="EMBL/GenBank/DDBJ databases">
        <authorList>
            <person name="Fouks B."/>
        </authorList>
    </citation>
    <scope>NUCLEOTIDE SEQUENCE</scope>
    <source>
        <strain evidence="10">Stay&amp;Tobe</strain>
        <tissue evidence="10">Testes</tissue>
    </source>
</reference>
<feature type="non-terminal residue" evidence="10">
    <location>
        <position position="1"/>
    </location>
</feature>
<evidence type="ECO:0000313" key="11">
    <source>
        <dbReference type="Proteomes" id="UP001233999"/>
    </source>
</evidence>
<dbReference type="PANTHER" id="PTHR48021:SF1">
    <property type="entry name" value="GH07001P-RELATED"/>
    <property type="match status" value="1"/>
</dbReference>
<protein>
    <recommendedName>
        <fullName evidence="9">Major facilitator superfamily (MFS) profile domain-containing protein</fullName>
    </recommendedName>
</protein>
<dbReference type="InterPro" id="IPR050549">
    <property type="entry name" value="MFS_Trehalose_Transporter"/>
</dbReference>
<feature type="domain" description="Major facilitator superfamily (MFS) profile" evidence="9">
    <location>
        <begin position="1"/>
        <end position="423"/>
    </location>
</feature>
<evidence type="ECO:0000256" key="3">
    <source>
        <dbReference type="ARBA" id="ARBA00022475"/>
    </source>
</evidence>
<feature type="transmembrane region" description="Helical" evidence="8">
    <location>
        <begin position="332"/>
        <end position="358"/>
    </location>
</feature>
<dbReference type="Proteomes" id="UP001233999">
    <property type="component" value="Unassembled WGS sequence"/>
</dbReference>
<evidence type="ECO:0000256" key="6">
    <source>
        <dbReference type="ARBA" id="ARBA00022989"/>
    </source>
</evidence>
<dbReference type="InterPro" id="IPR005829">
    <property type="entry name" value="Sugar_transporter_CS"/>
</dbReference>
<dbReference type="PROSITE" id="PS00217">
    <property type="entry name" value="SUGAR_TRANSPORT_2"/>
    <property type="match status" value="1"/>
</dbReference>